<dbReference type="GO" id="GO:0016405">
    <property type="term" value="F:CoA-ligase activity"/>
    <property type="evidence" value="ECO:0007669"/>
    <property type="project" value="TreeGrafter"/>
</dbReference>
<keyword evidence="4" id="KW-0436">Ligase</keyword>
<dbReference type="SUPFAM" id="SSF56801">
    <property type="entry name" value="Acetyl-CoA synthetase-like"/>
    <property type="match status" value="1"/>
</dbReference>
<dbReference type="Pfam" id="PF00501">
    <property type="entry name" value="AMP-binding"/>
    <property type="match status" value="1"/>
</dbReference>
<protein>
    <submittedName>
        <fullName evidence="4">Acyl-CoA ligase azaF</fullName>
    </submittedName>
</protein>
<dbReference type="InterPro" id="IPR045851">
    <property type="entry name" value="AMP-bd_C_sf"/>
</dbReference>
<comment type="caution">
    <text evidence="4">The sequence shown here is derived from an EMBL/GenBank/DDBJ whole genome shotgun (WGS) entry which is preliminary data.</text>
</comment>
<dbReference type="InterPro" id="IPR000873">
    <property type="entry name" value="AMP-dep_synth/lig_dom"/>
</dbReference>
<sequence length="576" mass="63492">MTIRSRFVEPIPTCSLQTWIFGSATEELPDSQKPVFIDADRPESHVVSRSDFRLLSKRIALGLINVGLEPQDRVLVYSGNTIFYPSLFLGVLMAGGIYTGASPNFTARELTHQLRDSGAKFVFAAPENLPVAIEAALSAGISPSRVYIFGADDYRAIPQFVAFSDAHNNGPRHWTELISENEAAASDWVWFEPEDPASTTCCLNYSSGTTGVPKGVEVTHHSYVANCVQVISLLDKAPGIEKFRQRERTLCFLPLYHAFAQTYFGAIFPALRVPIYIMAAYNFERMLQHIQNFRITTLVAVPPVLVSMAKNPIAKKYDVSSLENISGGAAPLSGDTIEEVGKMCSPSASVRQGWGMTEMTCYISSWDPNVKNESASVGELMPNLSARLMQLDGKTMITRPHERGEIWLTGPTLMKAYWKNERATGDTVHVDADGTRWMKTGDVGFVDRYETGALFYIVDRIKELIKVKGIQVAPAELEATLLENENVSDAAVVGVTINGHEVPRAYVVKSGGSQITAEEVAQWMEGKVSKHKHLKGGVCFIDTVPKNPSGKILRRALRDRAQEEIGDRKPSDSKLV</sequence>
<dbReference type="Proteomes" id="UP000613401">
    <property type="component" value="Unassembled WGS sequence"/>
</dbReference>
<name>A0A8H4CGD5_COLGL</name>
<dbReference type="EMBL" id="WVTB01000054">
    <property type="protein sequence ID" value="KAF3803351.1"/>
    <property type="molecule type" value="Genomic_DNA"/>
</dbReference>
<dbReference type="RefSeq" id="XP_045262510.1">
    <property type="nucleotide sequence ID" value="XM_045404567.1"/>
</dbReference>
<dbReference type="Gene3D" id="3.30.300.30">
    <property type="match status" value="1"/>
</dbReference>
<dbReference type="GeneID" id="69011673"/>
<evidence type="ECO:0000313" key="5">
    <source>
        <dbReference type="Proteomes" id="UP000613401"/>
    </source>
</evidence>
<evidence type="ECO:0000259" key="2">
    <source>
        <dbReference type="Pfam" id="PF00501"/>
    </source>
</evidence>
<comment type="similarity">
    <text evidence="1">Belongs to the ATP-dependent AMP-binding enzyme family.</text>
</comment>
<reference evidence="4" key="2">
    <citation type="submission" date="2020-03" db="EMBL/GenBank/DDBJ databases">
        <authorList>
            <person name="Fu F.-F."/>
            <person name="Chen J."/>
        </authorList>
    </citation>
    <scope>NUCLEOTIDE SEQUENCE</scope>
    <source>
        <strain evidence="4">Lc1</strain>
    </source>
</reference>
<feature type="domain" description="AMP-dependent synthetase/ligase" evidence="2">
    <location>
        <begin position="33"/>
        <end position="418"/>
    </location>
</feature>
<reference evidence="4" key="1">
    <citation type="journal article" date="2020" name="Phytopathology">
        <title>Genome sequence and comparative analysis of Colletotrichum gloeosporioides isolated from Liriodendron leaves.</title>
        <authorList>
            <person name="Fu F.F."/>
            <person name="Hao Z."/>
            <person name="Wang P."/>
            <person name="Lu Y."/>
            <person name="Xue L.J."/>
            <person name="Wei G."/>
            <person name="Tian Y."/>
            <person name="Baishi H."/>
            <person name="Xu H."/>
            <person name="Shi J."/>
            <person name="Cheng T."/>
            <person name="Wang G."/>
            <person name="Yi Y."/>
            <person name="Chen J."/>
        </authorList>
    </citation>
    <scope>NUCLEOTIDE SEQUENCE</scope>
    <source>
        <strain evidence="4">Lc1</strain>
    </source>
</reference>
<dbReference type="AlphaFoldDB" id="A0A8H4CGD5"/>
<dbReference type="Gene3D" id="3.40.50.12780">
    <property type="entry name" value="N-terminal domain of ligase-like"/>
    <property type="match status" value="1"/>
</dbReference>
<dbReference type="PANTHER" id="PTHR24096:SF424">
    <property type="entry name" value="ACETYL-COA SYNTHETASE-LIKE PROTEIN-RELATED"/>
    <property type="match status" value="1"/>
</dbReference>
<dbReference type="PROSITE" id="PS00455">
    <property type="entry name" value="AMP_BINDING"/>
    <property type="match status" value="1"/>
</dbReference>
<proteinExistence type="inferred from homology"/>
<dbReference type="Pfam" id="PF13193">
    <property type="entry name" value="AMP-binding_C"/>
    <property type="match status" value="1"/>
</dbReference>
<feature type="domain" description="AMP-binding enzyme C-terminal" evidence="3">
    <location>
        <begin position="476"/>
        <end position="551"/>
    </location>
</feature>
<accession>A0A8H4CGD5</accession>
<evidence type="ECO:0000256" key="1">
    <source>
        <dbReference type="ARBA" id="ARBA00006432"/>
    </source>
</evidence>
<dbReference type="FunFam" id="3.30.300.30:FF:000007">
    <property type="entry name" value="4-coumarate--CoA ligase 2"/>
    <property type="match status" value="1"/>
</dbReference>
<dbReference type="InterPro" id="IPR025110">
    <property type="entry name" value="AMP-bd_C"/>
</dbReference>
<organism evidence="4 5">
    <name type="scientific">Colletotrichum gloeosporioides</name>
    <name type="common">Anthracnose fungus</name>
    <name type="synonym">Glomerella cingulata</name>
    <dbReference type="NCBI Taxonomy" id="474922"/>
    <lineage>
        <taxon>Eukaryota</taxon>
        <taxon>Fungi</taxon>
        <taxon>Dikarya</taxon>
        <taxon>Ascomycota</taxon>
        <taxon>Pezizomycotina</taxon>
        <taxon>Sordariomycetes</taxon>
        <taxon>Hypocreomycetidae</taxon>
        <taxon>Glomerellales</taxon>
        <taxon>Glomerellaceae</taxon>
        <taxon>Colletotrichum</taxon>
        <taxon>Colletotrichum gloeosporioides species complex</taxon>
    </lineage>
</organism>
<dbReference type="InterPro" id="IPR020845">
    <property type="entry name" value="AMP-binding_CS"/>
</dbReference>
<evidence type="ECO:0000259" key="3">
    <source>
        <dbReference type="Pfam" id="PF13193"/>
    </source>
</evidence>
<dbReference type="PANTHER" id="PTHR24096">
    <property type="entry name" value="LONG-CHAIN-FATTY-ACID--COA LIGASE"/>
    <property type="match status" value="1"/>
</dbReference>
<dbReference type="InterPro" id="IPR042099">
    <property type="entry name" value="ANL_N_sf"/>
</dbReference>
<evidence type="ECO:0000313" key="4">
    <source>
        <dbReference type="EMBL" id="KAF3803351.1"/>
    </source>
</evidence>
<gene>
    <name evidence="4" type="ORF">GCG54_00004518</name>
</gene>
<keyword evidence="5" id="KW-1185">Reference proteome</keyword>
<dbReference type="CDD" id="cd05911">
    <property type="entry name" value="Firefly_Luc_like"/>
    <property type="match status" value="1"/>
</dbReference>